<evidence type="ECO:0000313" key="2">
    <source>
        <dbReference type="EnsemblPlants" id="KQL02552"/>
    </source>
</evidence>
<dbReference type="EMBL" id="AGNK02003986">
    <property type="status" value="NOT_ANNOTATED_CDS"/>
    <property type="molecule type" value="Genomic_DNA"/>
</dbReference>
<dbReference type="Gramene" id="KQL02552">
    <property type="protein sequence ID" value="KQL02552"/>
    <property type="gene ID" value="SETIT_014436mg"/>
</dbReference>
<dbReference type="AlphaFoldDB" id="K3YJL7"/>
<dbReference type="Proteomes" id="UP000004995">
    <property type="component" value="Unassembled WGS sequence"/>
</dbReference>
<organism evidence="2 3">
    <name type="scientific">Setaria italica</name>
    <name type="common">Foxtail millet</name>
    <name type="synonym">Panicum italicum</name>
    <dbReference type="NCBI Taxonomy" id="4555"/>
    <lineage>
        <taxon>Eukaryota</taxon>
        <taxon>Viridiplantae</taxon>
        <taxon>Streptophyta</taxon>
        <taxon>Embryophyta</taxon>
        <taxon>Tracheophyta</taxon>
        <taxon>Spermatophyta</taxon>
        <taxon>Magnoliopsida</taxon>
        <taxon>Liliopsida</taxon>
        <taxon>Poales</taxon>
        <taxon>Poaceae</taxon>
        <taxon>PACMAD clade</taxon>
        <taxon>Panicoideae</taxon>
        <taxon>Panicodae</taxon>
        <taxon>Paniceae</taxon>
        <taxon>Cenchrinae</taxon>
        <taxon>Setaria</taxon>
    </lineage>
</organism>
<reference evidence="3" key="1">
    <citation type="journal article" date="2012" name="Nat. Biotechnol.">
        <title>Reference genome sequence of the model plant Setaria.</title>
        <authorList>
            <person name="Bennetzen J.L."/>
            <person name="Schmutz J."/>
            <person name="Wang H."/>
            <person name="Percifield R."/>
            <person name="Hawkins J."/>
            <person name="Pontaroli A.C."/>
            <person name="Estep M."/>
            <person name="Feng L."/>
            <person name="Vaughn J.N."/>
            <person name="Grimwood J."/>
            <person name="Jenkins J."/>
            <person name="Barry K."/>
            <person name="Lindquist E."/>
            <person name="Hellsten U."/>
            <person name="Deshpande S."/>
            <person name="Wang X."/>
            <person name="Wu X."/>
            <person name="Mitros T."/>
            <person name="Triplett J."/>
            <person name="Yang X."/>
            <person name="Ye C.Y."/>
            <person name="Mauro-Herrera M."/>
            <person name="Wang L."/>
            <person name="Li P."/>
            <person name="Sharma M."/>
            <person name="Sharma R."/>
            <person name="Ronald P.C."/>
            <person name="Panaud O."/>
            <person name="Kellogg E.A."/>
            <person name="Brutnell T.P."/>
            <person name="Doust A.N."/>
            <person name="Tuskan G.A."/>
            <person name="Rokhsar D."/>
            <person name="Devos K.M."/>
        </authorList>
    </citation>
    <scope>NUCLEOTIDE SEQUENCE [LARGE SCALE GENOMIC DNA]</scope>
    <source>
        <strain evidence="3">cv. Yugu1</strain>
    </source>
</reference>
<evidence type="ECO:0000313" key="3">
    <source>
        <dbReference type="Proteomes" id="UP000004995"/>
    </source>
</evidence>
<dbReference type="InParanoid" id="K3YJL7"/>
<feature type="region of interest" description="Disordered" evidence="1">
    <location>
        <begin position="1"/>
        <end position="75"/>
    </location>
</feature>
<dbReference type="EnsemblPlants" id="KQL02552">
    <property type="protein sequence ID" value="KQL02552"/>
    <property type="gene ID" value="SETIT_014436mg"/>
</dbReference>
<feature type="compositionally biased region" description="Basic residues" evidence="1">
    <location>
        <begin position="35"/>
        <end position="47"/>
    </location>
</feature>
<sequence length="217" mass="24556">MVHPFLSPTFGPKYPNPRKPQACTCVRVGLDGQRRRSSRHRHRHRLTPRQEESSTTNLTHQKKSPKNEAADLKKREKKERWRWIGDGLKNRGETGRELMRPVALLLSFLPDREGIDKAADIALVPLLSHARPRVPVEQMGSWRLLAFLRVVGGIFGGNEAGIALAGIGRSVVLGHGRCRVSELRDVRIHVLIFSSGHIECLIRLRRTKCKLIIKLIA</sequence>
<name>K3YJL7_SETIT</name>
<protein>
    <submittedName>
        <fullName evidence="2">Uncharacterized protein</fullName>
    </submittedName>
</protein>
<accession>K3YJL7</accession>
<keyword evidence="3" id="KW-1185">Reference proteome</keyword>
<reference evidence="2" key="2">
    <citation type="submission" date="2018-08" db="UniProtKB">
        <authorList>
            <consortium name="EnsemblPlants"/>
        </authorList>
    </citation>
    <scope>IDENTIFICATION</scope>
    <source>
        <strain evidence="2">Yugu1</strain>
    </source>
</reference>
<feature type="compositionally biased region" description="Basic and acidic residues" evidence="1">
    <location>
        <begin position="65"/>
        <end position="75"/>
    </location>
</feature>
<proteinExistence type="predicted"/>
<evidence type="ECO:0000256" key="1">
    <source>
        <dbReference type="SAM" id="MobiDB-lite"/>
    </source>
</evidence>
<dbReference type="HOGENOM" id="CLU_1274149_0_0_1"/>